<protein>
    <submittedName>
        <fullName evidence="1">Uncharacterized protein</fullName>
    </submittedName>
</protein>
<accession>A0A809RD39</accession>
<gene>
    <name evidence="1" type="ORF">SFSGTM_03870</name>
</gene>
<reference evidence="2" key="1">
    <citation type="submission" date="2019-11" db="EMBL/GenBank/DDBJ databases">
        <title>Isolation and characterization of a novel species in the genus Sulfuriferula.</title>
        <authorList>
            <person name="Mochizuki J."/>
            <person name="Kojima H."/>
            <person name="Fukui M."/>
        </authorList>
    </citation>
    <scope>NUCLEOTIDE SEQUENCE [LARGE SCALE GENOMIC DNA]</scope>
    <source>
        <strain evidence="2">SGTM</strain>
    </source>
</reference>
<evidence type="ECO:0000313" key="2">
    <source>
        <dbReference type="Proteomes" id="UP000463939"/>
    </source>
</evidence>
<name>A0A809RD39_9PROT</name>
<dbReference type="KEGG" id="sniv:SFSGTM_03870"/>
<dbReference type="RefSeq" id="WP_174237384.1">
    <property type="nucleotide sequence ID" value="NZ_AP021881.1"/>
</dbReference>
<dbReference type="EMBL" id="AP021881">
    <property type="protein sequence ID" value="BBO99678.1"/>
    <property type="molecule type" value="Genomic_DNA"/>
</dbReference>
<organism evidence="1 2">
    <name type="scientific">Sulfuriferula nivalis</name>
    <dbReference type="NCBI Taxonomy" id="2675298"/>
    <lineage>
        <taxon>Bacteria</taxon>
        <taxon>Pseudomonadati</taxon>
        <taxon>Pseudomonadota</taxon>
        <taxon>Betaproteobacteria</taxon>
        <taxon>Nitrosomonadales</taxon>
        <taxon>Sulfuricellaceae</taxon>
        <taxon>Sulfuriferula</taxon>
    </lineage>
</organism>
<dbReference type="Proteomes" id="UP000463939">
    <property type="component" value="Chromosome"/>
</dbReference>
<evidence type="ECO:0000313" key="1">
    <source>
        <dbReference type="EMBL" id="BBO99678.1"/>
    </source>
</evidence>
<sequence>MNVAQLIAALQTMPQQAVVLFEGDGGYSLVAGMNLEKNTNGLPDEVILFPDMNE</sequence>
<dbReference type="AlphaFoldDB" id="A0A809RD39"/>
<proteinExistence type="predicted"/>
<keyword evidence="2" id="KW-1185">Reference proteome</keyword>